<comment type="caution">
    <text evidence="2">The sequence shown here is derived from an EMBL/GenBank/DDBJ whole genome shotgun (WGS) entry which is preliminary data.</text>
</comment>
<sequence>MTVFCMITAVAKKNLHRSLTILISLIWLINGLYCKLLNQIPRHRMIVARILGEEHAEVLTNLIGSAEVLMAIWVLSRFKSRINAILQIIIIATMNIIEFFLAKDLLLFGPWNAVWAAALSTMIYLNEFQFNRSRNLQPK</sequence>
<name>A0ABS9KKK4_9BACT</name>
<feature type="transmembrane region" description="Helical" evidence="1">
    <location>
        <begin position="82"/>
        <end position="102"/>
    </location>
</feature>
<dbReference type="Proteomes" id="UP001165367">
    <property type="component" value="Unassembled WGS sequence"/>
</dbReference>
<accession>A0ABS9KKK4</accession>
<dbReference type="Pfam" id="PF13781">
    <property type="entry name" value="DoxX_3"/>
    <property type="match status" value="1"/>
</dbReference>
<dbReference type="RefSeq" id="WP_237868074.1">
    <property type="nucleotide sequence ID" value="NZ_JAKLTR010000001.1"/>
</dbReference>
<evidence type="ECO:0000256" key="1">
    <source>
        <dbReference type="SAM" id="Phobius"/>
    </source>
</evidence>
<keyword evidence="3" id="KW-1185">Reference proteome</keyword>
<keyword evidence="1" id="KW-1133">Transmembrane helix</keyword>
<protein>
    <submittedName>
        <fullName evidence="2">DoxX-like family protein</fullName>
    </submittedName>
</protein>
<proteinExistence type="predicted"/>
<dbReference type="EMBL" id="JAKLTR010000001">
    <property type="protein sequence ID" value="MCG2612846.1"/>
    <property type="molecule type" value="Genomic_DNA"/>
</dbReference>
<keyword evidence="1" id="KW-0472">Membrane</keyword>
<keyword evidence="1" id="KW-0812">Transmembrane</keyword>
<dbReference type="InterPro" id="IPR025695">
    <property type="entry name" value="DoxX-like"/>
</dbReference>
<evidence type="ECO:0000313" key="2">
    <source>
        <dbReference type="EMBL" id="MCG2612846.1"/>
    </source>
</evidence>
<organism evidence="2 3">
    <name type="scientific">Terrimonas ginsenosidimutans</name>
    <dbReference type="NCBI Taxonomy" id="2908004"/>
    <lineage>
        <taxon>Bacteria</taxon>
        <taxon>Pseudomonadati</taxon>
        <taxon>Bacteroidota</taxon>
        <taxon>Chitinophagia</taxon>
        <taxon>Chitinophagales</taxon>
        <taxon>Chitinophagaceae</taxon>
        <taxon>Terrimonas</taxon>
    </lineage>
</organism>
<feature type="transmembrane region" description="Helical" evidence="1">
    <location>
        <begin position="108"/>
        <end position="125"/>
    </location>
</feature>
<reference evidence="2" key="1">
    <citation type="submission" date="2022-01" db="EMBL/GenBank/DDBJ databases">
        <authorList>
            <person name="Jo J.-H."/>
            <person name="Im W.-T."/>
        </authorList>
    </citation>
    <scope>NUCLEOTIDE SEQUENCE</scope>
    <source>
        <strain evidence="2">NA20</strain>
    </source>
</reference>
<evidence type="ECO:0000313" key="3">
    <source>
        <dbReference type="Proteomes" id="UP001165367"/>
    </source>
</evidence>
<gene>
    <name evidence="2" type="ORF">LZZ85_01095</name>
</gene>